<sequence length="34" mass="3848">MNKLVPFPLAVFATDAECADWLRDRLAQREQGSV</sequence>
<dbReference type="Proteomes" id="UP000183376">
    <property type="component" value="Chromosome I"/>
</dbReference>
<dbReference type="AlphaFoldDB" id="A0A1H0DN73"/>
<accession>A0A1H0DN73</accession>
<evidence type="ECO:0000313" key="1">
    <source>
        <dbReference type="EMBL" id="SDN71441.1"/>
    </source>
</evidence>
<protein>
    <submittedName>
        <fullName evidence="1">Uncharacterized protein</fullName>
    </submittedName>
</protein>
<proteinExistence type="predicted"/>
<reference evidence="1 2" key="1">
    <citation type="submission" date="2016-10" db="EMBL/GenBank/DDBJ databases">
        <authorList>
            <person name="de Groot N.N."/>
        </authorList>
    </citation>
    <scope>NUCLEOTIDE SEQUENCE [LARGE SCALE GENOMIC DNA]</scope>
    <source>
        <strain evidence="1 2">DSM 44149</strain>
    </source>
</reference>
<gene>
    <name evidence="1" type="ORF">SAMN04489726_7895</name>
</gene>
<keyword evidence="2" id="KW-1185">Reference proteome</keyword>
<name>A0A1H0DN73_ALLAB</name>
<evidence type="ECO:0000313" key="2">
    <source>
        <dbReference type="Proteomes" id="UP000183376"/>
    </source>
</evidence>
<dbReference type="EMBL" id="LT629701">
    <property type="protein sequence ID" value="SDN71441.1"/>
    <property type="molecule type" value="Genomic_DNA"/>
</dbReference>
<organism evidence="1 2">
    <name type="scientific">Allokutzneria albata</name>
    <name type="common">Kibdelosporangium albatum</name>
    <dbReference type="NCBI Taxonomy" id="211114"/>
    <lineage>
        <taxon>Bacteria</taxon>
        <taxon>Bacillati</taxon>
        <taxon>Actinomycetota</taxon>
        <taxon>Actinomycetes</taxon>
        <taxon>Pseudonocardiales</taxon>
        <taxon>Pseudonocardiaceae</taxon>
        <taxon>Allokutzneria</taxon>
    </lineage>
</organism>